<evidence type="ECO:0000313" key="1">
    <source>
        <dbReference type="EMBL" id="AXK51447.1"/>
    </source>
</evidence>
<sequence length="199" mass="23229">MIIFKNRNIEEALQSILNNNQSVNVDSRVAVDFLNYLKINNIDLTISDEEFINLTTASAIYNNRKNITQADLFTILHLDLKPELIESLTNCIQETMFFEINQNINNNSDFKDVLIEKLNSNKISESEIKDLEKILIWVPQQNKINDDLLENLKSNPQLCSKFDQEMILDLVRSWVMEKNKILKFQNYSFGLILEKIKAK</sequence>
<protein>
    <submittedName>
        <fullName evidence="1">Uncharacterized protein</fullName>
    </submittedName>
</protein>
<reference evidence="1 2" key="1">
    <citation type="submission" date="2018-07" db="EMBL/GenBank/DDBJ databases">
        <title>Complete genome sequence of Spiroplasma alleghenense PLHS-1 (ATCC 51752).</title>
        <authorList>
            <person name="Chou L."/>
            <person name="Lee T.-Y."/>
            <person name="Tsai Y.-M."/>
            <person name="Kuo C.-H."/>
        </authorList>
    </citation>
    <scope>NUCLEOTIDE SEQUENCE [LARGE SCALE GENOMIC DNA]</scope>
    <source>
        <strain evidence="1 2">PLHS-1</strain>
    </source>
</reference>
<dbReference type="KEGG" id="salx:SALLE_v1c07770"/>
<organism evidence="1 2">
    <name type="scientific">Spiroplasma alleghenense</name>
    <dbReference type="NCBI Taxonomy" id="216931"/>
    <lineage>
        <taxon>Bacteria</taxon>
        <taxon>Bacillati</taxon>
        <taxon>Mycoplasmatota</taxon>
        <taxon>Mollicutes</taxon>
        <taxon>Entomoplasmatales</taxon>
        <taxon>Spiroplasmataceae</taxon>
        <taxon>Spiroplasma</taxon>
    </lineage>
</organism>
<keyword evidence="2" id="KW-1185">Reference proteome</keyword>
<accession>A0A345Z4B8</accession>
<dbReference type="OrthoDB" id="9857594at2"/>
<dbReference type="AlphaFoldDB" id="A0A345Z4B8"/>
<dbReference type="EMBL" id="CP031376">
    <property type="protein sequence ID" value="AXK51447.1"/>
    <property type="molecule type" value="Genomic_DNA"/>
</dbReference>
<name>A0A345Z4B8_9MOLU</name>
<dbReference type="Proteomes" id="UP000254792">
    <property type="component" value="Chromosome"/>
</dbReference>
<evidence type="ECO:0000313" key="2">
    <source>
        <dbReference type="Proteomes" id="UP000254792"/>
    </source>
</evidence>
<proteinExistence type="predicted"/>
<dbReference type="RefSeq" id="WP_115558344.1">
    <property type="nucleotide sequence ID" value="NZ_CP031376.1"/>
</dbReference>
<gene>
    <name evidence="1" type="ORF">SALLE_v1c07770</name>
</gene>